<feature type="signal peptide" evidence="1">
    <location>
        <begin position="1"/>
        <end position="21"/>
    </location>
</feature>
<organism evidence="2 3">
    <name type="scientific">Entomortierella parvispora</name>
    <dbReference type="NCBI Taxonomy" id="205924"/>
    <lineage>
        <taxon>Eukaryota</taxon>
        <taxon>Fungi</taxon>
        <taxon>Fungi incertae sedis</taxon>
        <taxon>Mucoromycota</taxon>
        <taxon>Mortierellomycotina</taxon>
        <taxon>Mortierellomycetes</taxon>
        <taxon>Mortierellales</taxon>
        <taxon>Mortierellaceae</taxon>
        <taxon>Entomortierella</taxon>
    </lineage>
</organism>
<dbReference type="OrthoDB" id="2361221at2759"/>
<evidence type="ECO:0000256" key="1">
    <source>
        <dbReference type="SAM" id="SignalP"/>
    </source>
</evidence>
<protein>
    <recommendedName>
        <fullName evidence="4">Cyanovirin-N domain-containing protein</fullName>
    </recommendedName>
</protein>
<comment type="caution">
    <text evidence="2">The sequence shown here is derived from an EMBL/GenBank/DDBJ whole genome shotgun (WGS) entry which is preliminary data.</text>
</comment>
<dbReference type="Proteomes" id="UP000827284">
    <property type="component" value="Unassembled WGS sequence"/>
</dbReference>
<feature type="chain" id="PRO_5040447935" description="Cyanovirin-N domain-containing protein" evidence="1">
    <location>
        <begin position="22"/>
        <end position="124"/>
    </location>
</feature>
<evidence type="ECO:0000313" key="3">
    <source>
        <dbReference type="Proteomes" id="UP000827284"/>
    </source>
</evidence>
<reference evidence="2" key="1">
    <citation type="submission" date="2021-11" db="EMBL/GenBank/DDBJ databases">
        <authorList>
            <person name="Herlambang A."/>
            <person name="Guo Y."/>
            <person name="Takashima Y."/>
            <person name="Nishizawa T."/>
        </authorList>
    </citation>
    <scope>NUCLEOTIDE SEQUENCE</scope>
    <source>
        <strain evidence="2">E1425</strain>
    </source>
</reference>
<keyword evidence="3" id="KW-1185">Reference proteome</keyword>
<accession>A0A9P3HEV0</accession>
<sequence length="124" mass="13524">MLKNILLVTAALSLFAHTATANSNCNKNAWLSFVTSRNGNGQACGQIVISSGKGAWDMPTATAMKSISACAYSYHDCSGSWVDNNHWNFCCTDSPDWKNNYSGKLNVEFDCSDGLFTCGDVYWN</sequence>
<reference evidence="2" key="2">
    <citation type="journal article" date="2022" name="Microbiol. Resour. Announc.">
        <title>Whole-Genome Sequence of Entomortierella parvispora E1425, a Mucoromycotan Fungus Associated with Burkholderiaceae-Related Endosymbiotic Bacteria.</title>
        <authorList>
            <person name="Herlambang A."/>
            <person name="Guo Y."/>
            <person name="Takashima Y."/>
            <person name="Narisawa K."/>
            <person name="Ohta H."/>
            <person name="Nishizawa T."/>
        </authorList>
    </citation>
    <scope>NUCLEOTIDE SEQUENCE</scope>
    <source>
        <strain evidence="2">E1425</strain>
    </source>
</reference>
<proteinExistence type="predicted"/>
<evidence type="ECO:0000313" key="2">
    <source>
        <dbReference type="EMBL" id="GJJ75439.1"/>
    </source>
</evidence>
<dbReference type="AlphaFoldDB" id="A0A9P3HEV0"/>
<name>A0A9P3HEV0_9FUNG</name>
<dbReference type="EMBL" id="BQFW01000011">
    <property type="protein sequence ID" value="GJJ75439.1"/>
    <property type="molecule type" value="Genomic_DNA"/>
</dbReference>
<gene>
    <name evidence="2" type="ORF">EMPS_07797</name>
</gene>
<keyword evidence="1" id="KW-0732">Signal</keyword>
<evidence type="ECO:0008006" key="4">
    <source>
        <dbReference type="Google" id="ProtNLM"/>
    </source>
</evidence>